<proteinExistence type="predicted"/>
<evidence type="ECO:0000313" key="9">
    <source>
        <dbReference type="EMBL" id="ETW58843.1"/>
    </source>
</evidence>
<feature type="compositionally biased region" description="Polar residues" evidence="2">
    <location>
        <begin position="1626"/>
        <end position="1637"/>
    </location>
</feature>
<feature type="compositionally biased region" description="Acidic residues" evidence="2">
    <location>
        <begin position="809"/>
        <end position="831"/>
    </location>
</feature>
<feature type="coiled-coil region" evidence="1">
    <location>
        <begin position="196"/>
        <end position="238"/>
    </location>
</feature>
<dbReference type="InterPro" id="IPR008602">
    <property type="entry name" value="Duffy-antigen-binding"/>
</dbReference>
<feature type="compositionally biased region" description="Basic and acidic residues" evidence="2">
    <location>
        <begin position="793"/>
        <end position="808"/>
    </location>
</feature>
<gene>
    <name evidence="9" type="ORF">PFMC_05271</name>
</gene>
<feature type="compositionally biased region" description="Polar residues" evidence="2">
    <location>
        <begin position="970"/>
        <end position="979"/>
    </location>
</feature>
<feature type="domain" description="Duffy-binding-like" evidence="4">
    <location>
        <begin position="620"/>
        <end position="787"/>
    </location>
</feature>
<dbReference type="Proteomes" id="UP000030694">
    <property type="component" value="Unassembled WGS sequence"/>
</dbReference>
<feature type="non-terminal residue" evidence="9">
    <location>
        <position position="1776"/>
    </location>
</feature>
<feature type="compositionally biased region" description="Basic and acidic residues" evidence="2">
    <location>
        <begin position="832"/>
        <end position="853"/>
    </location>
</feature>
<dbReference type="FunFam" id="1.20.1310.20:FF:000001">
    <property type="entry name" value="Erythrocyte membrane protein 1, PfEMP1"/>
    <property type="match status" value="1"/>
</dbReference>
<feature type="region of interest" description="Disordered" evidence="2">
    <location>
        <begin position="1622"/>
        <end position="1738"/>
    </location>
</feature>
<evidence type="ECO:0008006" key="11">
    <source>
        <dbReference type="Google" id="ProtNLM"/>
    </source>
</evidence>
<feature type="region of interest" description="Disordered" evidence="2">
    <location>
        <begin position="892"/>
        <end position="932"/>
    </location>
</feature>
<evidence type="ECO:0000259" key="4">
    <source>
        <dbReference type="Pfam" id="PF03011"/>
    </source>
</evidence>
<protein>
    <recommendedName>
        <fullName evidence="11">Erythrocyte membrane protein 1</fullName>
    </recommendedName>
</protein>
<dbReference type="FunFam" id="1.20.58.830:FF:000001">
    <property type="entry name" value="Erythrocyte membrane protein 1, PfEMP1"/>
    <property type="match status" value="1"/>
</dbReference>
<dbReference type="InterPro" id="IPR041480">
    <property type="entry name" value="CIDR1_gamma"/>
</dbReference>
<dbReference type="Pfam" id="PF18562">
    <property type="entry name" value="CIDR1_gamma"/>
    <property type="match status" value="1"/>
</dbReference>
<dbReference type="InterPro" id="IPR042202">
    <property type="entry name" value="Duffy-ag-bd_sf"/>
</dbReference>
<feature type="compositionally biased region" description="Basic and acidic residues" evidence="2">
    <location>
        <begin position="1178"/>
        <end position="1191"/>
    </location>
</feature>
<feature type="compositionally biased region" description="Basic residues" evidence="2">
    <location>
        <begin position="1727"/>
        <end position="1738"/>
    </location>
</feature>
<sequence length="1776" mass="201700">MAKPPGSPGTKDEDAKHALDRIGAEVQKIATRKAIQYNNDLHGVLSKVNFSNNEIIDTTNPCLLDHNKHTTVSWNVTHPCDRRSKERFSDDGRSQCSTSRITGNNSNTGACAPYRKLQLCDYNLERITDTNTTNTHNLLVDVLLAAKYEGQSITQDYPKYQAQYASSFSTSQICTMLARSFADIGDIIRGKDLYVGNRKEREKEELQKNLKTIFKKIYDNLVQNKKDAKDRYQDTENYYQLREDWWDANRQEVWKALTCTAGQIDKYFRPTCGSGETALVTPSHCRCKTNVVPTYFDYVPQYLRWFEEWAEDFCRKRKKKLQDAIDKCRGKYQGKDRYCDLNGYDCEKTKRGRNIYRWDYKCTGCFRSCSHFVKWIDNKKLEFEKQKEKYTNEINKKHDETTIKIGNTTINNLYVKEFYEKLKEDYGDVNAFLALLSKEAICQKPPEASGETADAADFTKDKTKQTFSHTTYCQACPWCGVKKKSNGGGGNTEWERLDDMSKCPPKNLYKPIDDNVGTPINFLYSGDEEKEIAKNLKAFCNQTSGSSGAARGGGNSDSQDLYQKWKCYQFEELTKVPNPNVVDDEDDDDYDKDVKDGGGLCILQKTNEEGVQKQKTFNPFFYYWVVHMLKDSIHWRTKKLERCLKNKKTCGNQQCKSNCECFERWVEQKGKEWKNIVKHFKTQKLNHTGGNGNQGHNGGSGMLDNGLNHDFALNFLLNKEELLENLQEAYGDTEDIKHIKKLLEEDETAALADILVGVLGGKDNTTIDKLLKDEGEEAEKCIEKHTCPPQEGLARKLDPARDGTHADDDHEEEEEEEEDDEEHKEDQEDGKEETKEGEVAPKEESTPKKEEVDPKVCDIVDGILTKDNLTKACEQKYSGIQSRLGWKCIPTSGGEKATSGGVAATGSESERARRVARSADGAPSGKDTGSICVPPRRRRLYVGKLEEWAGITVNGDSSESSVSGSGTESQADVETTVNGVSTSTSQTSLLHAFVKSAAVETFFLWHRYKKQKEKPQGVGLVPPFGVRNGDDENNPDTDPETSLKKGKIPDGFLRQMFYTLADYKDILEGKNDILIQKTGSDIAKDEMAKREEKIKGAIQTFFQNSDSQTPSVQQPSGKKTTRESWWQQHGKDIWHGMICALTYKDDGEKGTPKVVKIDGAQNLLDKLKKEKGTEGKYHYENVKLENSETEAKPTTQTASSSSGDDPLNNPKLTQFVEITPYFRYLEEWGETFCKERMKRLKQIKVDCRGGENGSKVCSGYGEDCEKIREQDYSTVRNFFCPGCGKHCRSYRKWIEKKKEEFTQQSGAYDKQKTKYETESNGAKRNNHGNGFCVTQGTCNEAKEFLGMLGSCKKENGKDKLDFDDDTFKPATNCKPCSKFKTDCKSGKCDNSIRSDCRNKNSIDAKEIETMRSSTEEVNMLVSDNSGNRFEGDGLEACQDVHIFKGIRKDVWTCGYVCGVDICEPNTFDGKQNGKEYIQIRALLKHWVHNFLEDYNKIRKKLKPCMNNNDASPCINGCKEKCKCVEKWINLKQQEWPKIRDRYFEQYKGAESDMKSLVKNFLEDPQFYNEVHKAIKPCDDLTQFEKSKQCNAAASSEKEKGKGSNKKDGVVCLLEKLQKKNDECNKTHTQSSGQTCPHSETPENNLPLPDDEEEEYENEDENEKKVEQPGFCPKPKETKEKEDEKCGEPESRTPEERAPATDSEQTNPEQTPVLKPESPAIPTPATKKDKKPPKRSRRRIKTLNVLDHPAVIPALMSSTIMWSIGIGFAAFTYFYLK</sequence>
<dbReference type="Gene3D" id="1.20.58.830">
    <property type="match status" value="3"/>
</dbReference>
<evidence type="ECO:0000313" key="10">
    <source>
        <dbReference type="Proteomes" id="UP000030694"/>
    </source>
</evidence>
<dbReference type="Pfam" id="PF22672">
    <property type="entry name" value="DBL_C"/>
    <property type="match status" value="2"/>
</dbReference>
<feature type="domain" description="Duffy-binding-like" evidence="8">
    <location>
        <begin position="1227"/>
        <end position="1367"/>
    </location>
</feature>
<dbReference type="OMA" id="YSINTHY"/>
<feature type="transmembrane region" description="Helical" evidence="3">
    <location>
        <begin position="1749"/>
        <end position="1775"/>
    </location>
</feature>
<name>A0A024X102_PLAFC</name>
<reference evidence="9 10" key="1">
    <citation type="submission" date="2013-02" db="EMBL/GenBank/DDBJ databases">
        <title>The Genome Annotation of Plasmodium falciparum CAMP/Malaysia.</title>
        <authorList>
            <consortium name="The Broad Institute Genome Sequencing Platform"/>
            <consortium name="The Broad Institute Genome Sequencing Center for Infectious Disease"/>
            <person name="Neafsey D."/>
            <person name="Hoffman S."/>
            <person name="Volkman S."/>
            <person name="Rosenthal P."/>
            <person name="Walker B."/>
            <person name="Young S.K."/>
            <person name="Zeng Q."/>
            <person name="Gargeya S."/>
            <person name="Fitzgerald M."/>
            <person name="Haas B."/>
            <person name="Abouelleil A."/>
            <person name="Allen A.W."/>
            <person name="Alvarado L."/>
            <person name="Arachchi H.M."/>
            <person name="Berlin A.M."/>
            <person name="Chapman S.B."/>
            <person name="Gainer-Dewar J."/>
            <person name="Goldberg J."/>
            <person name="Griggs A."/>
            <person name="Gujja S."/>
            <person name="Hansen M."/>
            <person name="Howarth C."/>
            <person name="Imamovic A."/>
            <person name="Ireland A."/>
            <person name="Larimer J."/>
            <person name="McCowan C."/>
            <person name="Murphy C."/>
            <person name="Pearson M."/>
            <person name="Poon T.W."/>
            <person name="Priest M."/>
            <person name="Roberts A."/>
            <person name="Saif S."/>
            <person name="Shea T."/>
            <person name="Sisk P."/>
            <person name="Sykes S."/>
            <person name="Wortman J."/>
            <person name="Nusbaum C."/>
            <person name="Birren B."/>
        </authorList>
    </citation>
    <scope>NUCLEOTIDE SEQUENCE [LARGE SCALE GENOMIC DNA]</scope>
    <source>
        <strain evidence="9 10">CAMP/Malaysia</strain>
    </source>
</reference>
<feature type="domain" description="Duffy-antigen binding" evidence="5">
    <location>
        <begin position="109"/>
        <end position="304"/>
    </location>
</feature>
<dbReference type="FunFam" id="1.20.58.1930:FF:000001">
    <property type="entry name" value="Erythrocyte membrane protein 1, PfEMP1"/>
    <property type="match status" value="1"/>
</dbReference>
<dbReference type="Gene3D" id="1.20.58.1930">
    <property type="match status" value="1"/>
</dbReference>
<feature type="domain" description="Duffy-binding-like" evidence="8">
    <location>
        <begin position="308"/>
        <end position="470"/>
    </location>
</feature>
<evidence type="ECO:0000259" key="6">
    <source>
        <dbReference type="Pfam" id="PF15447"/>
    </source>
</evidence>
<feature type="domain" description="Plasmodium falciparum erythrocyte membrane protein-1 N-terminal segment" evidence="6">
    <location>
        <begin position="14"/>
        <end position="47"/>
    </location>
</feature>
<feature type="compositionally biased region" description="Acidic residues" evidence="2">
    <location>
        <begin position="1648"/>
        <end position="1660"/>
    </location>
</feature>
<feature type="region of interest" description="Disordered" evidence="2">
    <location>
        <begin position="1015"/>
        <end position="1046"/>
    </location>
</feature>
<feature type="compositionally biased region" description="Polar residues" evidence="2">
    <location>
        <begin position="1192"/>
        <end position="1203"/>
    </location>
</feature>
<dbReference type="GO" id="GO:0046789">
    <property type="term" value="F:host cell surface receptor binding"/>
    <property type="evidence" value="ECO:0007669"/>
    <property type="project" value="InterPro"/>
</dbReference>
<feature type="domain" description="Duffy-antigen binding" evidence="5">
    <location>
        <begin position="931"/>
        <end position="1150"/>
    </location>
</feature>
<feature type="compositionally biased region" description="Low complexity" evidence="2">
    <location>
        <begin position="957"/>
        <end position="969"/>
    </location>
</feature>
<dbReference type="SUPFAM" id="SSF140924">
    <property type="entry name" value="Duffy binding domain-like"/>
    <property type="match status" value="4"/>
</dbReference>
<dbReference type="InterPro" id="IPR004258">
    <property type="entry name" value="DBL"/>
</dbReference>
<feature type="domain" description="Cysteine-rich interdomain region 1 gamma" evidence="7">
    <location>
        <begin position="1414"/>
        <end position="1465"/>
    </location>
</feature>
<dbReference type="Pfam" id="PF15447">
    <property type="entry name" value="NTS"/>
    <property type="match status" value="1"/>
</dbReference>
<evidence type="ECO:0000256" key="1">
    <source>
        <dbReference type="SAM" id="Coils"/>
    </source>
</evidence>
<feature type="compositionally biased region" description="Basic and acidic residues" evidence="2">
    <location>
        <begin position="1673"/>
        <end position="1698"/>
    </location>
</feature>
<evidence type="ECO:0000256" key="2">
    <source>
        <dbReference type="SAM" id="MobiDB-lite"/>
    </source>
</evidence>
<reference evidence="9 10" key="2">
    <citation type="submission" date="2013-02" db="EMBL/GenBank/DDBJ databases">
        <title>The Genome Sequence of Plasmodium falciparum CAMP/Malaysia.</title>
        <authorList>
            <consortium name="The Broad Institute Genome Sequencing Platform"/>
            <consortium name="The Broad Institute Genome Sequencing Center for Infectious Disease"/>
            <person name="Neafsey D."/>
            <person name="Cheeseman I."/>
            <person name="Volkman S."/>
            <person name="Adams J."/>
            <person name="Walker B."/>
            <person name="Young S.K."/>
            <person name="Zeng Q."/>
            <person name="Gargeya S."/>
            <person name="Fitzgerald M."/>
            <person name="Haas B."/>
            <person name="Abouelleil A."/>
            <person name="Alvarado L."/>
            <person name="Arachchi H.M."/>
            <person name="Berlin A.M."/>
            <person name="Chapman S.B."/>
            <person name="Dewar J."/>
            <person name="Goldberg J."/>
            <person name="Griggs A."/>
            <person name="Gujja S."/>
            <person name="Hansen M."/>
            <person name="Howarth C."/>
            <person name="Imamovic A."/>
            <person name="Larimer J."/>
            <person name="McCowan C."/>
            <person name="Murphy C."/>
            <person name="Neiman D."/>
            <person name="Pearson M."/>
            <person name="Priest M."/>
            <person name="Roberts A."/>
            <person name="Saif S."/>
            <person name="Shea T."/>
            <person name="Sisk P."/>
            <person name="Sykes S."/>
            <person name="Wortman J."/>
            <person name="Nusbaum C."/>
            <person name="Birren B."/>
        </authorList>
    </citation>
    <scope>NUCLEOTIDE SEQUENCE [LARGE SCALE GENOMIC DNA]</scope>
    <source>
        <strain evidence="9 10">CAMP/Malaysia</strain>
    </source>
</reference>
<keyword evidence="3" id="KW-0812">Transmembrane</keyword>
<feature type="region of interest" description="Disordered" evidence="2">
    <location>
        <begin position="782"/>
        <end position="853"/>
    </location>
</feature>
<dbReference type="FunFam" id="1.20.58.830:FF:000003">
    <property type="entry name" value="Erythrocyte membrane protein 1, PfEMP1"/>
    <property type="match status" value="1"/>
</dbReference>
<evidence type="ECO:0000259" key="5">
    <source>
        <dbReference type="Pfam" id="PF05424"/>
    </source>
</evidence>
<dbReference type="Pfam" id="PF05424">
    <property type="entry name" value="Duffy_binding"/>
    <property type="match status" value="2"/>
</dbReference>
<dbReference type="InterPro" id="IPR054595">
    <property type="entry name" value="DBL_C"/>
</dbReference>
<evidence type="ECO:0000259" key="7">
    <source>
        <dbReference type="Pfam" id="PF18562"/>
    </source>
</evidence>
<evidence type="ECO:0000256" key="3">
    <source>
        <dbReference type="SAM" id="Phobius"/>
    </source>
</evidence>
<keyword evidence="3" id="KW-0472">Membrane</keyword>
<evidence type="ECO:0000259" key="8">
    <source>
        <dbReference type="Pfam" id="PF22672"/>
    </source>
</evidence>
<accession>A0A024X102</accession>
<keyword evidence="1" id="KW-0175">Coiled coil</keyword>
<feature type="region of interest" description="Disordered" evidence="2">
    <location>
        <begin position="1178"/>
        <end position="1210"/>
    </location>
</feature>
<dbReference type="Gene3D" id="1.20.1310.20">
    <property type="entry name" value="Duffy-antigen binding domain"/>
    <property type="match status" value="2"/>
</dbReference>
<dbReference type="Pfam" id="PF03011">
    <property type="entry name" value="PFEMP"/>
    <property type="match status" value="2"/>
</dbReference>
<organism evidence="9 10">
    <name type="scientific">Plasmodium falciparum (isolate Camp / Malaysia)</name>
    <dbReference type="NCBI Taxonomy" id="5835"/>
    <lineage>
        <taxon>Eukaryota</taxon>
        <taxon>Sar</taxon>
        <taxon>Alveolata</taxon>
        <taxon>Apicomplexa</taxon>
        <taxon>Aconoidasida</taxon>
        <taxon>Haemosporida</taxon>
        <taxon>Plasmodiidae</taxon>
        <taxon>Plasmodium</taxon>
        <taxon>Plasmodium (Laverania)</taxon>
    </lineage>
</organism>
<keyword evidence="3" id="KW-1133">Transmembrane helix</keyword>
<feature type="region of interest" description="Disordered" evidence="2">
    <location>
        <begin position="954"/>
        <end position="979"/>
    </location>
</feature>
<feature type="domain" description="Duffy-binding-like" evidence="4">
    <location>
        <begin position="1482"/>
        <end position="1630"/>
    </location>
</feature>
<dbReference type="InterPro" id="IPR029210">
    <property type="entry name" value="PfEMP1_NTS"/>
</dbReference>
<dbReference type="EMBL" id="KI927595">
    <property type="protein sequence ID" value="ETW58843.1"/>
    <property type="molecule type" value="Genomic_DNA"/>
</dbReference>
<dbReference type="GO" id="GO:0016020">
    <property type="term" value="C:membrane"/>
    <property type="evidence" value="ECO:0007669"/>
    <property type="project" value="InterPro"/>
</dbReference>
<feature type="region of interest" description="Disordered" evidence="2">
    <location>
        <begin position="1103"/>
        <end position="1125"/>
    </location>
</feature>